<dbReference type="Pfam" id="PF04055">
    <property type="entry name" value="Radical_SAM"/>
    <property type="match status" value="1"/>
</dbReference>
<evidence type="ECO:0000313" key="3">
    <source>
        <dbReference type="Proteomes" id="UP000178943"/>
    </source>
</evidence>
<dbReference type="InterPro" id="IPR023404">
    <property type="entry name" value="rSAM_horseshoe"/>
</dbReference>
<organism evidence="2 3">
    <name type="scientific">Candidatus Fischerbacteria bacterium RBG_13_37_8</name>
    <dbReference type="NCBI Taxonomy" id="1817863"/>
    <lineage>
        <taxon>Bacteria</taxon>
        <taxon>Candidatus Fischeribacteriota</taxon>
    </lineage>
</organism>
<dbReference type="InterPro" id="IPR045784">
    <property type="entry name" value="Radical_SAM_N2"/>
</dbReference>
<dbReference type="SMART" id="SM00729">
    <property type="entry name" value="Elp3"/>
    <property type="match status" value="1"/>
</dbReference>
<evidence type="ECO:0000259" key="1">
    <source>
        <dbReference type="PROSITE" id="PS51918"/>
    </source>
</evidence>
<feature type="domain" description="Radical SAM core" evidence="1">
    <location>
        <begin position="205"/>
        <end position="442"/>
    </location>
</feature>
<dbReference type="InterPro" id="IPR007197">
    <property type="entry name" value="rSAM"/>
</dbReference>
<gene>
    <name evidence="2" type="ORF">A2Y62_16270</name>
</gene>
<dbReference type="Gene3D" id="3.80.30.20">
    <property type="entry name" value="tm_1862 like domain"/>
    <property type="match status" value="1"/>
</dbReference>
<accession>A0A1F5VW10</accession>
<dbReference type="PROSITE" id="PS51918">
    <property type="entry name" value="RADICAL_SAM"/>
    <property type="match status" value="1"/>
</dbReference>
<dbReference type="CDD" id="cd01335">
    <property type="entry name" value="Radical_SAM"/>
    <property type="match status" value="1"/>
</dbReference>
<proteinExistence type="predicted"/>
<protein>
    <recommendedName>
        <fullName evidence="1">Radical SAM core domain-containing protein</fullName>
    </recommendedName>
</protein>
<dbReference type="GO" id="GO:0003824">
    <property type="term" value="F:catalytic activity"/>
    <property type="evidence" value="ECO:0007669"/>
    <property type="project" value="InterPro"/>
</dbReference>
<dbReference type="PANTHER" id="PTHR42731:SF1">
    <property type="entry name" value="RADICAL SAM DOMAIN PROTEIN"/>
    <property type="match status" value="1"/>
</dbReference>
<dbReference type="Pfam" id="PF19864">
    <property type="entry name" value="Radical_SAM_N2"/>
    <property type="match status" value="1"/>
</dbReference>
<dbReference type="STRING" id="1817863.A2Y62_16270"/>
<sequence length="537" mass="61346">MGKEHGVILKKGFGGLSIALGYPDSYYIGMSNLGFQSLYKIFNADGRAVCERFFVGKKPILPLCTIESKRKLGQFNMLAFSLSYELDAVNVLKALRLSGIKIRWKERNRLDPLVIVGGAYASINPFPLMPFCDVFCLGDGEELAPAIIDILCRCKNKEEALEEFYQLDGFLVSKYYEIEGKPKKVLYVPDNAFQVLSSQILTGDTEFADTHLIEIMRGCPNRCRFCWIGSFQLPWKIHSIDKIINALPLPDRQHSIPYAKVGLIAPSSTDHPHFIEIVKQINNLGYKRIAFSSLKCDTFEDEYFKLIRDNNIKSITIAPETGSEELRQVINKPQINDQIIFLCKKLAMNKVKYIKLYFMLDVPGETESDLKATVELIKKIKETVTPYGTRINASFNYLIPKPNTPFQYAAMSEIPVLNKKADFLHRELKQIKEVKHIIMKPELAYYQALLALGDENCADFLEELLERNGEWKSLVKEKLTCYQELLFHPDKKIREIPHQAVQSRFAENYLYGEYKKALKKQTTRSCPGTNCTMCGIC</sequence>
<dbReference type="InterPro" id="IPR006638">
    <property type="entry name" value="Elp3/MiaA/NifB-like_rSAM"/>
</dbReference>
<dbReference type="SUPFAM" id="SSF102114">
    <property type="entry name" value="Radical SAM enzymes"/>
    <property type="match status" value="1"/>
</dbReference>
<dbReference type="SFLD" id="SFLDS00029">
    <property type="entry name" value="Radical_SAM"/>
    <property type="match status" value="1"/>
</dbReference>
<dbReference type="Proteomes" id="UP000178943">
    <property type="component" value="Unassembled WGS sequence"/>
</dbReference>
<name>A0A1F5VW10_9BACT</name>
<reference evidence="2 3" key="1">
    <citation type="journal article" date="2016" name="Nat. Commun.">
        <title>Thousands of microbial genomes shed light on interconnected biogeochemical processes in an aquifer system.</title>
        <authorList>
            <person name="Anantharaman K."/>
            <person name="Brown C.T."/>
            <person name="Hug L.A."/>
            <person name="Sharon I."/>
            <person name="Castelle C.J."/>
            <person name="Probst A.J."/>
            <person name="Thomas B.C."/>
            <person name="Singh A."/>
            <person name="Wilkins M.J."/>
            <person name="Karaoz U."/>
            <person name="Brodie E.L."/>
            <person name="Williams K.H."/>
            <person name="Hubbard S.S."/>
            <person name="Banfield J.F."/>
        </authorList>
    </citation>
    <scope>NUCLEOTIDE SEQUENCE [LARGE SCALE GENOMIC DNA]</scope>
</reference>
<dbReference type="SFLD" id="SFLDG01082">
    <property type="entry name" value="B12-binding_domain_containing"/>
    <property type="match status" value="1"/>
</dbReference>
<comment type="caution">
    <text evidence="2">The sequence shown here is derived from an EMBL/GenBank/DDBJ whole genome shotgun (WGS) entry which is preliminary data.</text>
</comment>
<evidence type="ECO:0000313" key="2">
    <source>
        <dbReference type="EMBL" id="OGF67483.1"/>
    </source>
</evidence>
<dbReference type="EMBL" id="MFGW01000048">
    <property type="protein sequence ID" value="OGF67483.1"/>
    <property type="molecule type" value="Genomic_DNA"/>
</dbReference>
<dbReference type="GO" id="GO:0051536">
    <property type="term" value="F:iron-sulfur cluster binding"/>
    <property type="evidence" value="ECO:0007669"/>
    <property type="project" value="InterPro"/>
</dbReference>
<dbReference type="InterPro" id="IPR058240">
    <property type="entry name" value="rSAM_sf"/>
</dbReference>
<dbReference type="AlphaFoldDB" id="A0A1F5VW10"/>
<dbReference type="PANTHER" id="PTHR42731">
    <property type="entry name" value="SLL1084 PROTEIN"/>
    <property type="match status" value="1"/>
</dbReference>